<keyword evidence="4" id="KW-1185">Reference proteome</keyword>
<evidence type="ECO:0000256" key="1">
    <source>
        <dbReference type="ARBA" id="ARBA00022737"/>
    </source>
</evidence>
<dbReference type="FunFam" id="2.20.110.10:FF:000002">
    <property type="entry name" value="Phosphatidylinositol 4-phosphate 5-kinase 8"/>
    <property type="match status" value="1"/>
</dbReference>
<keyword evidence="1" id="KW-0677">Repeat</keyword>
<dbReference type="Pfam" id="PF02493">
    <property type="entry name" value="MORN"/>
    <property type="match status" value="12"/>
</dbReference>
<name>T0PUF3_SAPDV</name>
<dbReference type="SMART" id="SM00698">
    <property type="entry name" value="MORN"/>
    <property type="match status" value="9"/>
</dbReference>
<dbReference type="OrthoDB" id="270720at2759"/>
<feature type="compositionally biased region" description="Polar residues" evidence="2">
    <location>
        <begin position="19"/>
        <end position="28"/>
    </location>
</feature>
<evidence type="ECO:0000313" key="4">
    <source>
        <dbReference type="Proteomes" id="UP000030762"/>
    </source>
</evidence>
<dbReference type="EMBL" id="JH767253">
    <property type="protein sequence ID" value="EQC25861.1"/>
    <property type="molecule type" value="Genomic_DNA"/>
</dbReference>
<dbReference type="SUPFAM" id="SSF82185">
    <property type="entry name" value="Histone H3 K4-specific methyltransferase SET7/9 N-terminal domain"/>
    <property type="match status" value="3"/>
</dbReference>
<dbReference type="InParanoid" id="T0PUF3"/>
<dbReference type="PANTHER" id="PTHR43215:SF14">
    <property type="entry name" value="RADIAL SPOKE HEAD 1 HOMOLOG"/>
    <property type="match status" value="1"/>
</dbReference>
<dbReference type="STRING" id="1156394.T0PUF3"/>
<dbReference type="Proteomes" id="UP000030762">
    <property type="component" value="Unassembled WGS sequence"/>
</dbReference>
<gene>
    <name evidence="3" type="ORF">SDRG_16310</name>
</gene>
<dbReference type="PANTHER" id="PTHR43215">
    <property type="entry name" value="RADIAL SPOKE HEAD 1 HOMOLOG"/>
    <property type="match status" value="1"/>
</dbReference>
<dbReference type="InterPro" id="IPR003409">
    <property type="entry name" value="MORN"/>
</dbReference>
<proteinExistence type="predicted"/>
<dbReference type="VEuPathDB" id="FungiDB:SDRG_16310"/>
<reference evidence="3 4" key="1">
    <citation type="submission" date="2012-04" db="EMBL/GenBank/DDBJ databases">
        <title>The Genome Sequence of Saprolegnia declina VS20.</title>
        <authorList>
            <consortium name="The Broad Institute Genome Sequencing Platform"/>
            <person name="Russ C."/>
            <person name="Nusbaum C."/>
            <person name="Tyler B."/>
            <person name="van West P."/>
            <person name="Dieguez-Uribeondo J."/>
            <person name="de Bruijn I."/>
            <person name="Tripathy S."/>
            <person name="Jiang R."/>
            <person name="Young S.K."/>
            <person name="Zeng Q."/>
            <person name="Gargeya S."/>
            <person name="Fitzgerald M."/>
            <person name="Haas B."/>
            <person name="Abouelleil A."/>
            <person name="Alvarado L."/>
            <person name="Arachchi H.M."/>
            <person name="Berlin A."/>
            <person name="Chapman S.B."/>
            <person name="Goldberg J."/>
            <person name="Griggs A."/>
            <person name="Gujja S."/>
            <person name="Hansen M."/>
            <person name="Howarth C."/>
            <person name="Imamovic A."/>
            <person name="Larimer J."/>
            <person name="McCowen C."/>
            <person name="Montmayeur A."/>
            <person name="Murphy C."/>
            <person name="Neiman D."/>
            <person name="Pearson M."/>
            <person name="Priest M."/>
            <person name="Roberts A."/>
            <person name="Saif S."/>
            <person name="Shea T."/>
            <person name="Sisk P."/>
            <person name="Sykes S."/>
            <person name="Wortman J."/>
            <person name="Nusbaum C."/>
            <person name="Birren B."/>
        </authorList>
    </citation>
    <scope>NUCLEOTIDE SEQUENCE [LARGE SCALE GENOMIC DNA]</scope>
    <source>
        <strain evidence="3 4">VS20</strain>
    </source>
</reference>
<dbReference type="AlphaFoldDB" id="T0PUF3"/>
<dbReference type="Gene3D" id="2.20.110.10">
    <property type="entry name" value="Histone H3 K4-specific methyltransferase SET7/9 N-terminal domain"/>
    <property type="match status" value="4"/>
</dbReference>
<dbReference type="OMA" id="DRHEGMY"/>
<sequence>MPRAKAGRHNTLAKEASCSEVQQASPTKPSALRRPRGELAHEMQAMSLASEAKVRRRQCHLVVLATEAKAGVVKIAYADASSYRGQVLPGSSPPQRHGKGTFEAHDGDVLEGTWKDDRMHGFGTRIFSRTGDRHEGMYYKDKRHGRGTYLWSNGDKFVGEFYNGRMHGPGILIAANGDTFEGEWTKGAVASGVLTSASGDVLAGHDHVSSVWHDGRFTGVGRKLFRNGDSYIGSFVGSVLAGLGTYHWANGDVYQGEMAASKMHGRGEVKYAEGRYDGAFARGVYHGYGRRTYASGAVYEGHFEHGARHGFGKYQWIDGEVYQGEWTHDRPHGIGVWSSDDRLFHGSWRRGVPHGPGAYVDQVTKEATYAEFSLGTSADGRLVLPELLLDA</sequence>
<evidence type="ECO:0000313" key="3">
    <source>
        <dbReference type="EMBL" id="EQC25861.1"/>
    </source>
</evidence>
<dbReference type="eggNOG" id="KOG0229">
    <property type="taxonomic scope" value="Eukaryota"/>
</dbReference>
<dbReference type="RefSeq" id="XP_008620736.1">
    <property type="nucleotide sequence ID" value="XM_008622514.1"/>
</dbReference>
<protein>
    <submittedName>
        <fullName evidence="3">Uncharacterized protein</fullName>
    </submittedName>
</protein>
<dbReference type="GeneID" id="19957037"/>
<feature type="region of interest" description="Disordered" evidence="2">
    <location>
        <begin position="1"/>
        <end position="33"/>
    </location>
</feature>
<accession>T0PUF3</accession>
<organism evidence="3 4">
    <name type="scientific">Saprolegnia diclina (strain VS20)</name>
    <dbReference type="NCBI Taxonomy" id="1156394"/>
    <lineage>
        <taxon>Eukaryota</taxon>
        <taxon>Sar</taxon>
        <taxon>Stramenopiles</taxon>
        <taxon>Oomycota</taxon>
        <taxon>Saprolegniomycetes</taxon>
        <taxon>Saprolegniales</taxon>
        <taxon>Saprolegniaceae</taxon>
        <taxon>Saprolegnia</taxon>
    </lineage>
</organism>
<evidence type="ECO:0000256" key="2">
    <source>
        <dbReference type="SAM" id="MobiDB-lite"/>
    </source>
</evidence>